<accession>A0A1B9QXF1</accession>
<dbReference type="AlphaFoldDB" id="A0A1B9QXF1"/>
<comment type="caution">
    <text evidence="2">The sequence shown here is derived from an EMBL/GenBank/DDBJ whole genome shotgun (WGS) entry which is preliminary data.</text>
</comment>
<dbReference type="PANTHER" id="PTHR40940:SF1">
    <property type="entry name" value="PROTEIN BATD"/>
    <property type="match status" value="1"/>
</dbReference>
<dbReference type="InterPro" id="IPR025738">
    <property type="entry name" value="BatD"/>
</dbReference>
<feature type="transmembrane region" description="Helical" evidence="1">
    <location>
        <begin position="336"/>
        <end position="357"/>
    </location>
</feature>
<dbReference type="Proteomes" id="UP000093173">
    <property type="component" value="Unassembled WGS sequence"/>
</dbReference>
<proteinExistence type="predicted"/>
<reference evidence="3" key="1">
    <citation type="submission" date="2016-06" db="EMBL/GenBank/DDBJ databases">
        <authorList>
            <person name="Hehemann J.-H."/>
            <person name="Arevalo P."/>
            <person name="Datta M.S."/>
            <person name="Polz M.F."/>
        </authorList>
    </citation>
    <scope>NUCLEOTIDE SEQUENCE [LARGE SCALE GENOMIC DNA]</scope>
    <source>
        <strain evidence="3">9CSC122</strain>
    </source>
</reference>
<dbReference type="EMBL" id="MAJZ01000614">
    <property type="protein sequence ID" value="OCH74729.1"/>
    <property type="molecule type" value="Genomic_DNA"/>
</dbReference>
<keyword evidence="1" id="KW-0472">Membrane</keyword>
<dbReference type="RefSeq" id="WP_065577030.1">
    <property type="nucleotide sequence ID" value="NZ_JBNGCH010000614.1"/>
</dbReference>
<protein>
    <recommendedName>
        <fullName evidence="4">Protein BatD</fullName>
    </recommendedName>
</protein>
<keyword evidence="1" id="KW-1133">Transmembrane helix</keyword>
<organism evidence="2 3">
    <name type="scientific">Vibrio genomosp. F10</name>
    <dbReference type="NCBI Taxonomy" id="723171"/>
    <lineage>
        <taxon>Bacteria</taxon>
        <taxon>Pseudomonadati</taxon>
        <taxon>Pseudomonadota</taxon>
        <taxon>Gammaproteobacteria</taxon>
        <taxon>Vibrionales</taxon>
        <taxon>Vibrionaceae</taxon>
        <taxon>Vibrio</taxon>
    </lineage>
</organism>
<evidence type="ECO:0000313" key="2">
    <source>
        <dbReference type="EMBL" id="OCH74729.1"/>
    </source>
</evidence>
<keyword evidence="1" id="KW-0812">Transmembrane</keyword>
<name>A0A1B9QXF1_9VIBR</name>
<gene>
    <name evidence="2" type="ORF">A6E14_12195</name>
</gene>
<evidence type="ECO:0000256" key="1">
    <source>
        <dbReference type="SAM" id="Phobius"/>
    </source>
</evidence>
<evidence type="ECO:0008006" key="4">
    <source>
        <dbReference type="Google" id="ProtNLM"/>
    </source>
</evidence>
<dbReference type="PANTHER" id="PTHR40940">
    <property type="entry name" value="PROTEIN BATD-RELATED"/>
    <property type="match status" value="1"/>
</dbReference>
<evidence type="ECO:0000313" key="3">
    <source>
        <dbReference type="Proteomes" id="UP000093173"/>
    </source>
</evidence>
<keyword evidence="3" id="KW-1185">Reference proteome</keyword>
<sequence>MMFIPSTYYTQRQVAFLTLCQLPKALRMRVQRIYQPLLLTLVLTFVAVTDSLFVTSAVAADIYDLQKSGDVAIRAWVGKNPDESVGAVKPGFSIYEQVIFTIEVSTPRWLTGGTRIGEVDIPNAFSIQRNQLATNYTERVKGVTWSRQRWEVTIYPQVSGEFVIPAIPVRVQVSAPNGSNVAGTLYTQPMKFDASLPSGKLSQETAWFTATEVGFEQAWRASSDDLKVGDAITRRVTVSAKDSLSILLPALLTNQSTQQYQAYPQPNLLDDTQERGNYRSSRTEESVYVIQQGGELTLPDYSFQWWDSKNQRLETVVVKGEVFKARHTLQSFIKTYFLQFVIVISVAIALVTLLMVVNRYYRNKPAPSWWVLRCLLKDGQWPEIRTFVYEQLRLQTSQLELSKTTQQVQWQADSERFQQGEENKAVLMRLWKGLRLVSTKPSNHRLFSSIILRLKLPKALLDLEDKLK</sequence>